<name>A0A9X2B821_9SPHI</name>
<evidence type="ECO:0000313" key="8">
    <source>
        <dbReference type="EMBL" id="MCJ8209174.1"/>
    </source>
</evidence>
<dbReference type="InterPro" id="IPR043147">
    <property type="entry name" value="Penicillin_amidase_A-knob"/>
</dbReference>
<comment type="caution">
    <text evidence="8">The sequence shown here is derived from an EMBL/GenBank/DDBJ whole genome shotgun (WGS) entry which is preliminary data.</text>
</comment>
<feature type="binding site" evidence="6">
    <location>
        <position position="274"/>
    </location>
    <ligand>
        <name>Ca(2+)</name>
        <dbReference type="ChEBI" id="CHEBI:29108"/>
    </ligand>
</feature>
<feature type="signal peptide" evidence="7">
    <location>
        <begin position="1"/>
        <end position="17"/>
    </location>
</feature>
<evidence type="ECO:0000256" key="5">
    <source>
        <dbReference type="PIRSR" id="PIRSR001227-1"/>
    </source>
</evidence>
<dbReference type="PANTHER" id="PTHR34218:SF3">
    <property type="entry name" value="ACYL-HOMOSERINE LACTONE ACYLASE PVDQ"/>
    <property type="match status" value="1"/>
</dbReference>
<feature type="binding site" evidence="6">
    <location>
        <position position="277"/>
    </location>
    <ligand>
        <name>Ca(2+)</name>
        <dbReference type="ChEBI" id="CHEBI:29108"/>
    </ligand>
</feature>
<dbReference type="Gene3D" id="3.60.20.10">
    <property type="entry name" value="Glutamine Phosphoribosylpyrophosphate, subunit 1, domain 1"/>
    <property type="match status" value="1"/>
</dbReference>
<dbReference type="Proteomes" id="UP001139450">
    <property type="component" value="Unassembled WGS sequence"/>
</dbReference>
<evidence type="ECO:0000256" key="6">
    <source>
        <dbReference type="PIRSR" id="PIRSR001227-2"/>
    </source>
</evidence>
<accession>A0A9X2B821</accession>
<proteinExistence type="inferred from homology"/>
<evidence type="ECO:0000256" key="3">
    <source>
        <dbReference type="ARBA" id="ARBA00022801"/>
    </source>
</evidence>
<dbReference type="RefSeq" id="WP_245129004.1">
    <property type="nucleotide sequence ID" value="NZ_JALJEJ010000002.1"/>
</dbReference>
<dbReference type="AlphaFoldDB" id="A0A9X2B821"/>
<keyword evidence="4" id="KW-0865">Zymogen</keyword>
<evidence type="ECO:0000256" key="4">
    <source>
        <dbReference type="ARBA" id="ARBA00023145"/>
    </source>
</evidence>
<dbReference type="SUPFAM" id="SSF56235">
    <property type="entry name" value="N-terminal nucleophile aminohydrolases (Ntn hydrolases)"/>
    <property type="match status" value="1"/>
</dbReference>
<reference evidence="8" key="1">
    <citation type="submission" date="2022-04" db="EMBL/GenBank/DDBJ databases">
        <title>Mucilaginibacter sp. RS28 isolated from freshwater.</title>
        <authorList>
            <person name="Ko S.-R."/>
        </authorList>
    </citation>
    <scope>NUCLEOTIDE SEQUENCE</scope>
    <source>
        <strain evidence="8">RS28</strain>
    </source>
</reference>
<sequence>MKKLLPLLALLPFFAHAQRFSKDEIKRFESKAAQVNIIRDNYGVPHIYGRTDADVVFGLMYTQCEDNFKAIERNYLYQMGRQAEVDGKSRVFEDLQMQLIADTADAIKDYGKATIWMRDLLNAFADGVNYYLYKHPEVKPLVLKRFEPWFPLMYTDGSVAATDFGGATVSETAAFYGKEEKVGLTRSRPSDDITALLNEREIGSNGFAIAPSRSASGKAMLYINPHVPFYFRTEAQLVSDEGTNTYGAITWGQFFVYQGFNNFCGWMHTSSYADVADLYVEKVSQQNGKWFYEYKGKKRPMKQRTILIRYLENGKLLEREFEGYYTQHGPIIALRNGQWLSLKANNRSDEALAESWLITRAQSFSDFKGAMGIRANTSNNTVYADADGNIAFWYGNFMPKRNPAYDWTQPVDGTIKDTEWDDLHSLDEIIHVYNPSTGFIQNCNATPFTCSGTASPKKANYPEYMGPDGENFRGALAEKIFSGTVKLTMDELVARSYTRYLAAFDVLLPPLFKAYQAAPDSVKQPFTDAVKTLQQWDKYAAVNSVATTLAVEWGTLVMKDLPRPASVAAGTFQTQRVEQLMQTMPPKQLLAYLQQATDNLKTRFGTWEVKWGDINRYQRPADGVFDDQKPSLPVAYTASTFGQLPSFVSRTQPNTQKRYGYSGNSFVAVVEFGKKIKARSIVTGGQSSDPSSPHFTDQAQGYLDGKFKDVWFYKDDVLQHAEKKYRPGQ</sequence>
<dbReference type="GO" id="GO:0046872">
    <property type="term" value="F:metal ion binding"/>
    <property type="evidence" value="ECO:0007669"/>
    <property type="project" value="UniProtKB-KW"/>
</dbReference>
<dbReference type="InterPro" id="IPR029055">
    <property type="entry name" value="Ntn_hydrolases_N"/>
</dbReference>
<dbReference type="EMBL" id="JALJEJ010000002">
    <property type="protein sequence ID" value="MCJ8209174.1"/>
    <property type="molecule type" value="Genomic_DNA"/>
</dbReference>
<keyword evidence="3" id="KW-0378">Hydrolase</keyword>
<dbReference type="PANTHER" id="PTHR34218">
    <property type="entry name" value="PEPTIDASE S45 PENICILLIN AMIDASE"/>
    <property type="match status" value="1"/>
</dbReference>
<keyword evidence="6" id="KW-0106">Calcium</keyword>
<feature type="chain" id="PRO_5040908710" evidence="7">
    <location>
        <begin position="18"/>
        <end position="729"/>
    </location>
</feature>
<feature type="active site" description="Nucleophile" evidence="5">
    <location>
        <position position="204"/>
    </location>
</feature>
<dbReference type="GO" id="GO:0016811">
    <property type="term" value="F:hydrolase activity, acting on carbon-nitrogen (but not peptide) bonds, in linear amides"/>
    <property type="evidence" value="ECO:0007669"/>
    <property type="project" value="InterPro"/>
</dbReference>
<evidence type="ECO:0000256" key="2">
    <source>
        <dbReference type="ARBA" id="ARBA00022729"/>
    </source>
</evidence>
<dbReference type="PIRSF" id="PIRSF001227">
    <property type="entry name" value="Pen_acylase"/>
    <property type="match status" value="1"/>
</dbReference>
<keyword evidence="2 7" id="KW-0732">Signal</keyword>
<dbReference type="Pfam" id="PF01804">
    <property type="entry name" value="Penicil_amidase"/>
    <property type="match status" value="1"/>
</dbReference>
<dbReference type="InterPro" id="IPR023343">
    <property type="entry name" value="Penicillin_amidase_dom1"/>
</dbReference>
<protein>
    <submittedName>
        <fullName evidence="8">Penicillin acylase family protein</fullName>
    </submittedName>
</protein>
<dbReference type="Gene3D" id="2.30.120.10">
    <property type="match status" value="1"/>
</dbReference>
<dbReference type="InterPro" id="IPR043146">
    <property type="entry name" value="Penicillin_amidase_N_B-knob"/>
</dbReference>
<dbReference type="InterPro" id="IPR002692">
    <property type="entry name" value="S45"/>
</dbReference>
<organism evidence="8 9">
    <name type="scientific">Mucilaginibacter straminoryzae</name>
    <dbReference type="NCBI Taxonomy" id="2932774"/>
    <lineage>
        <taxon>Bacteria</taxon>
        <taxon>Pseudomonadati</taxon>
        <taxon>Bacteroidota</taxon>
        <taxon>Sphingobacteriia</taxon>
        <taxon>Sphingobacteriales</taxon>
        <taxon>Sphingobacteriaceae</taxon>
        <taxon>Mucilaginibacter</taxon>
    </lineage>
</organism>
<evidence type="ECO:0000313" key="9">
    <source>
        <dbReference type="Proteomes" id="UP001139450"/>
    </source>
</evidence>
<evidence type="ECO:0000256" key="1">
    <source>
        <dbReference type="ARBA" id="ARBA00006586"/>
    </source>
</evidence>
<dbReference type="InterPro" id="IPR014395">
    <property type="entry name" value="Pen/GL7ACA/AHL_acylase"/>
</dbReference>
<dbReference type="Gene3D" id="1.10.1400.10">
    <property type="match status" value="1"/>
</dbReference>
<dbReference type="GO" id="GO:0017000">
    <property type="term" value="P:antibiotic biosynthetic process"/>
    <property type="evidence" value="ECO:0007669"/>
    <property type="project" value="InterPro"/>
</dbReference>
<comment type="cofactor">
    <cofactor evidence="6">
        <name>Ca(2+)</name>
        <dbReference type="ChEBI" id="CHEBI:29108"/>
    </cofactor>
    <text evidence="6">Binds 1 Ca(2+) ion per dimer.</text>
</comment>
<keyword evidence="9" id="KW-1185">Reference proteome</keyword>
<comment type="similarity">
    <text evidence="1">Belongs to the peptidase S45 family.</text>
</comment>
<keyword evidence="6" id="KW-0479">Metal-binding</keyword>
<evidence type="ECO:0000256" key="7">
    <source>
        <dbReference type="SAM" id="SignalP"/>
    </source>
</evidence>
<gene>
    <name evidence="8" type="ORF">MUY27_05605</name>
</gene>
<dbReference type="Gene3D" id="1.10.439.10">
    <property type="entry name" value="Penicillin Amidohydrolase, domain 1"/>
    <property type="match status" value="1"/>
</dbReference>